<evidence type="ECO:0000313" key="2">
    <source>
        <dbReference type="Proteomes" id="UP000694925"/>
    </source>
</evidence>
<keyword evidence="1" id="KW-0732">Signal</keyword>
<dbReference type="Proteomes" id="UP000694925">
    <property type="component" value="Unplaced"/>
</dbReference>
<feature type="signal peptide" evidence="1">
    <location>
        <begin position="1"/>
        <end position="33"/>
    </location>
</feature>
<keyword evidence="2" id="KW-1185">Reference proteome</keyword>
<protein>
    <submittedName>
        <fullName evidence="3">Uncharacterized protein LOC108626814</fullName>
    </submittedName>
</protein>
<evidence type="ECO:0000256" key="1">
    <source>
        <dbReference type="SAM" id="SignalP"/>
    </source>
</evidence>
<dbReference type="GeneID" id="108626814"/>
<dbReference type="AlphaFoldDB" id="A0AAJ7J3A1"/>
<organism evidence="2 3">
    <name type="scientific">Ceratina calcarata</name>
    <dbReference type="NCBI Taxonomy" id="156304"/>
    <lineage>
        <taxon>Eukaryota</taxon>
        <taxon>Metazoa</taxon>
        <taxon>Ecdysozoa</taxon>
        <taxon>Arthropoda</taxon>
        <taxon>Hexapoda</taxon>
        <taxon>Insecta</taxon>
        <taxon>Pterygota</taxon>
        <taxon>Neoptera</taxon>
        <taxon>Endopterygota</taxon>
        <taxon>Hymenoptera</taxon>
        <taxon>Apocrita</taxon>
        <taxon>Aculeata</taxon>
        <taxon>Apoidea</taxon>
        <taxon>Anthophila</taxon>
        <taxon>Apidae</taxon>
        <taxon>Ceratina</taxon>
        <taxon>Zadontomerus</taxon>
    </lineage>
</organism>
<name>A0AAJ7J3A1_9HYME</name>
<reference evidence="3" key="1">
    <citation type="submission" date="2025-08" db="UniProtKB">
        <authorList>
            <consortium name="RefSeq"/>
        </authorList>
    </citation>
    <scope>IDENTIFICATION</scope>
    <source>
        <tissue evidence="3">Whole body</tissue>
    </source>
</reference>
<evidence type="ECO:0000313" key="3">
    <source>
        <dbReference type="RefSeq" id="XP_017883185.1"/>
    </source>
</evidence>
<dbReference type="RefSeq" id="XP_017883185.1">
    <property type="nucleotide sequence ID" value="XM_018027696.2"/>
</dbReference>
<sequence>MRDYKTSVLPLSSKRLIICGLMVLIILADVSQAKRGCSAFGHSCYGGHGKRFDPQVRDNVFKGNDLALSNRNRGIDTLWLNNDLAVPEQKVEGQPEMILQETRRLDTSKLDNSAMAYIMRLWVMSHQLRRQRDAEFNNK</sequence>
<proteinExistence type="predicted"/>
<gene>
    <name evidence="3" type="primary">LOC108626814</name>
</gene>
<dbReference type="KEGG" id="ccal:108626814"/>
<accession>A0AAJ7J3A1</accession>
<feature type="chain" id="PRO_5042475458" evidence="1">
    <location>
        <begin position="34"/>
        <end position="139"/>
    </location>
</feature>